<evidence type="ECO:0000313" key="2">
    <source>
        <dbReference type="Proteomes" id="UP000887013"/>
    </source>
</evidence>
<reference evidence="1" key="1">
    <citation type="submission" date="2020-08" db="EMBL/GenBank/DDBJ databases">
        <title>Multicomponent nature underlies the extraordinary mechanical properties of spider dragline silk.</title>
        <authorList>
            <person name="Kono N."/>
            <person name="Nakamura H."/>
            <person name="Mori M."/>
            <person name="Yoshida Y."/>
            <person name="Ohtoshi R."/>
            <person name="Malay A.D."/>
            <person name="Moran D.A.P."/>
            <person name="Tomita M."/>
            <person name="Numata K."/>
            <person name="Arakawa K."/>
        </authorList>
    </citation>
    <scope>NUCLEOTIDE SEQUENCE</scope>
</reference>
<evidence type="ECO:0000313" key="1">
    <source>
        <dbReference type="EMBL" id="GFS46789.1"/>
    </source>
</evidence>
<accession>A0A8X6IIM4</accession>
<dbReference type="AlphaFoldDB" id="A0A8X6IIM4"/>
<sequence>MAYLTYTSFGFTPSSKTNGHAEVPISWTHAEVPIL</sequence>
<organism evidence="1 2">
    <name type="scientific">Nephila pilipes</name>
    <name type="common">Giant wood spider</name>
    <name type="synonym">Nephila maculata</name>
    <dbReference type="NCBI Taxonomy" id="299642"/>
    <lineage>
        <taxon>Eukaryota</taxon>
        <taxon>Metazoa</taxon>
        <taxon>Ecdysozoa</taxon>
        <taxon>Arthropoda</taxon>
        <taxon>Chelicerata</taxon>
        <taxon>Arachnida</taxon>
        <taxon>Araneae</taxon>
        <taxon>Araneomorphae</taxon>
        <taxon>Entelegynae</taxon>
        <taxon>Araneoidea</taxon>
        <taxon>Nephilidae</taxon>
        <taxon>Nephila</taxon>
    </lineage>
</organism>
<proteinExistence type="predicted"/>
<comment type="caution">
    <text evidence="1">The sequence shown here is derived from an EMBL/GenBank/DDBJ whole genome shotgun (WGS) entry which is preliminary data.</text>
</comment>
<protein>
    <submittedName>
        <fullName evidence="1">Uncharacterized protein</fullName>
    </submittedName>
</protein>
<gene>
    <name evidence="1" type="ORF">NPIL_497021</name>
</gene>
<dbReference type="EMBL" id="BMAW01044872">
    <property type="protein sequence ID" value="GFS46789.1"/>
    <property type="molecule type" value="Genomic_DNA"/>
</dbReference>
<dbReference type="Proteomes" id="UP000887013">
    <property type="component" value="Unassembled WGS sequence"/>
</dbReference>
<keyword evidence="2" id="KW-1185">Reference proteome</keyword>
<name>A0A8X6IIM4_NEPPI</name>
<feature type="non-terminal residue" evidence="1">
    <location>
        <position position="35"/>
    </location>
</feature>